<dbReference type="InterPro" id="IPR027417">
    <property type="entry name" value="P-loop_NTPase"/>
</dbReference>
<dbReference type="RefSeq" id="XP_030551777.1">
    <property type="nucleotide sequence ID" value="XM_030695917.1"/>
</dbReference>
<dbReference type="PANTHER" id="PTHR11017:SF292">
    <property type="entry name" value="AAA+ ATPASE DOMAIN-CONTAINING PROTEIN"/>
    <property type="match status" value="1"/>
</dbReference>
<dbReference type="Pfam" id="PF23282">
    <property type="entry name" value="WHD_ROQ1"/>
    <property type="match status" value="1"/>
</dbReference>
<gene>
    <name evidence="4" type="primary">LOC115756225</name>
</gene>
<dbReference type="InterPro" id="IPR044974">
    <property type="entry name" value="Disease_R_plants"/>
</dbReference>
<keyword evidence="1" id="KW-0677">Repeat</keyword>
<evidence type="ECO:0000313" key="4">
    <source>
        <dbReference type="RefSeq" id="XP_030551777.1"/>
    </source>
</evidence>
<dbReference type="PANTHER" id="PTHR11017">
    <property type="entry name" value="LEUCINE-RICH REPEAT-CONTAINING PROTEIN"/>
    <property type="match status" value="1"/>
</dbReference>
<feature type="domain" description="Disease resistance protein Roq1-like winged-helix" evidence="2">
    <location>
        <begin position="103"/>
        <end position="149"/>
    </location>
</feature>
<dbReference type="SUPFAM" id="SSF52540">
    <property type="entry name" value="P-loop containing nucleoside triphosphate hydrolases"/>
    <property type="match status" value="1"/>
</dbReference>
<dbReference type="InterPro" id="IPR042197">
    <property type="entry name" value="Apaf_helical"/>
</dbReference>
<dbReference type="GeneID" id="115756225"/>
<dbReference type="InterPro" id="IPR058192">
    <property type="entry name" value="WHD_ROQ1-like"/>
</dbReference>
<dbReference type="AlphaFoldDB" id="A0A8B8QZT8"/>
<name>A0A8B8QZT8_9MYRT</name>
<dbReference type="GO" id="GO:0043531">
    <property type="term" value="F:ADP binding"/>
    <property type="evidence" value="ECO:0007669"/>
    <property type="project" value="InterPro"/>
</dbReference>
<dbReference type="OrthoDB" id="1930487at2759"/>
<dbReference type="KEGG" id="rarg:115756225"/>
<protein>
    <submittedName>
        <fullName evidence="4">Disease resistance protein Roq1-like</fullName>
    </submittedName>
</protein>
<dbReference type="Proteomes" id="UP000827889">
    <property type="component" value="Chromosome 4"/>
</dbReference>
<organism evidence="3 4">
    <name type="scientific">Rhodamnia argentea</name>
    <dbReference type="NCBI Taxonomy" id="178133"/>
    <lineage>
        <taxon>Eukaryota</taxon>
        <taxon>Viridiplantae</taxon>
        <taxon>Streptophyta</taxon>
        <taxon>Embryophyta</taxon>
        <taxon>Tracheophyta</taxon>
        <taxon>Spermatophyta</taxon>
        <taxon>Magnoliopsida</taxon>
        <taxon>eudicotyledons</taxon>
        <taxon>Gunneridae</taxon>
        <taxon>Pentapetalae</taxon>
        <taxon>rosids</taxon>
        <taxon>malvids</taxon>
        <taxon>Myrtales</taxon>
        <taxon>Myrtaceae</taxon>
        <taxon>Myrtoideae</taxon>
        <taxon>Myrteae</taxon>
        <taxon>Australasian group</taxon>
        <taxon>Rhodamnia</taxon>
    </lineage>
</organism>
<evidence type="ECO:0000313" key="3">
    <source>
        <dbReference type="Proteomes" id="UP000827889"/>
    </source>
</evidence>
<reference evidence="4" key="1">
    <citation type="submission" date="2025-08" db="UniProtKB">
        <authorList>
            <consortium name="RefSeq"/>
        </authorList>
    </citation>
    <scope>IDENTIFICATION</scope>
    <source>
        <tissue evidence="4">Leaf</tissue>
    </source>
</reference>
<sequence length="171" mass="19292">MHLLTSHGVNEIYEAKPLNRAESLQLLSRHAFPKGAKMEMSRDLVDGVLRYANGLPLALVVLGSVLQGRSKEQWKSALNKLAGHQNEMINNVLKISFEALDDQQKQIFLDVGCFFVGKDCKYVNQVLDACGFEPLIDVQVLVERSLTSTENHFSGYKHYFIPVIYLREVLA</sequence>
<accession>A0A8B8QZT8</accession>
<evidence type="ECO:0000256" key="1">
    <source>
        <dbReference type="ARBA" id="ARBA00022737"/>
    </source>
</evidence>
<keyword evidence="3" id="KW-1185">Reference proteome</keyword>
<evidence type="ECO:0000259" key="2">
    <source>
        <dbReference type="Pfam" id="PF23282"/>
    </source>
</evidence>
<dbReference type="Gene3D" id="1.10.8.430">
    <property type="entry name" value="Helical domain of apoptotic protease-activating factors"/>
    <property type="match status" value="1"/>
</dbReference>
<dbReference type="GO" id="GO:0006952">
    <property type="term" value="P:defense response"/>
    <property type="evidence" value="ECO:0007669"/>
    <property type="project" value="InterPro"/>
</dbReference>
<proteinExistence type="predicted"/>